<proteinExistence type="predicted"/>
<organism evidence="1 2">
    <name type="scientific">Armadillidium nasatum</name>
    <dbReference type="NCBI Taxonomy" id="96803"/>
    <lineage>
        <taxon>Eukaryota</taxon>
        <taxon>Metazoa</taxon>
        <taxon>Ecdysozoa</taxon>
        <taxon>Arthropoda</taxon>
        <taxon>Crustacea</taxon>
        <taxon>Multicrustacea</taxon>
        <taxon>Malacostraca</taxon>
        <taxon>Eumalacostraca</taxon>
        <taxon>Peracarida</taxon>
        <taxon>Isopoda</taxon>
        <taxon>Oniscidea</taxon>
        <taxon>Crinocheta</taxon>
        <taxon>Armadillidiidae</taxon>
        <taxon>Armadillidium</taxon>
    </lineage>
</organism>
<name>A0A5N5SKU5_9CRUS</name>
<gene>
    <name evidence="1" type="ORF">Anas_12415</name>
</gene>
<protein>
    <submittedName>
        <fullName evidence="1">Uncharacterized protein</fullName>
    </submittedName>
</protein>
<reference evidence="1 2" key="1">
    <citation type="journal article" date="2019" name="PLoS Biol.">
        <title>Sex chromosomes control vertical transmission of feminizing Wolbachia symbionts in an isopod.</title>
        <authorList>
            <person name="Becking T."/>
            <person name="Chebbi M.A."/>
            <person name="Giraud I."/>
            <person name="Moumen B."/>
            <person name="Laverre T."/>
            <person name="Caubet Y."/>
            <person name="Peccoud J."/>
            <person name="Gilbert C."/>
            <person name="Cordaux R."/>
        </authorList>
    </citation>
    <scope>NUCLEOTIDE SEQUENCE [LARGE SCALE GENOMIC DNA]</scope>
    <source>
        <strain evidence="1">ANa2</strain>
        <tissue evidence="1">Whole body excluding digestive tract and cuticle</tissue>
    </source>
</reference>
<comment type="caution">
    <text evidence="1">The sequence shown here is derived from an EMBL/GenBank/DDBJ whole genome shotgun (WGS) entry which is preliminary data.</text>
</comment>
<feature type="non-terminal residue" evidence="1">
    <location>
        <position position="1"/>
    </location>
</feature>
<sequence>YEISRKATVNNQLVETINNENQLNKIENLGYVDNRHFRTVFGLNKWNLLLSKAS</sequence>
<accession>A0A5N5SKU5</accession>
<dbReference type="EMBL" id="SEYY01024313">
    <property type="protein sequence ID" value="KAB7494219.1"/>
    <property type="molecule type" value="Genomic_DNA"/>
</dbReference>
<dbReference type="Proteomes" id="UP000326759">
    <property type="component" value="Unassembled WGS sequence"/>
</dbReference>
<evidence type="ECO:0000313" key="1">
    <source>
        <dbReference type="EMBL" id="KAB7494219.1"/>
    </source>
</evidence>
<evidence type="ECO:0000313" key="2">
    <source>
        <dbReference type="Proteomes" id="UP000326759"/>
    </source>
</evidence>
<dbReference type="AlphaFoldDB" id="A0A5N5SKU5"/>
<keyword evidence="2" id="KW-1185">Reference proteome</keyword>
<dbReference type="OrthoDB" id="6394049at2759"/>